<dbReference type="Proteomes" id="UP001162992">
    <property type="component" value="Chromosome 12"/>
</dbReference>
<name>A0ACC2BZ10_DIPCM</name>
<accession>A0ACC2BZ10</accession>
<gene>
    <name evidence="1" type="ORF">O6H91_12G014800</name>
</gene>
<comment type="caution">
    <text evidence="1">The sequence shown here is derived from an EMBL/GenBank/DDBJ whole genome shotgun (WGS) entry which is preliminary data.</text>
</comment>
<evidence type="ECO:0000313" key="2">
    <source>
        <dbReference type="Proteomes" id="UP001162992"/>
    </source>
</evidence>
<keyword evidence="2" id="KW-1185">Reference proteome</keyword>
<proteinExistence type="predicted"/>
<dbReference type="EMBL" id="CM055103">
    <property type="protein sequence ID" value="KAJ7535017.1"/>
    <property type="molecule type" value="Genomic_DNA"/>
</dbReference>
<sequence length="1029" mass="112999">MGRVKHGGRRKGLMGSSTSYMLDPLLLPRLQQYAYNNNISDLDDTVEYLRNNYKEYQRKQLGPFRRLVSHAINVVKQRPAFEPPAVVVEEDSGRPHHLASSSRQDPVRRHGARSSPGYRVSAPNSEASGEEDGAEDGENSFSDGELVDGKRKRAAKGVLSSSRSRGLSESESESYFSEMKKDMVLRPSFNLLNSSLRATYNGRPALVIEGTSSSRSLFGAEDPSFVAKSNLKEAAKDNIKQQLDSKSVEIESDAKAAFAPPTVVAQAARAALGAGKKSHKSRTLVENTREQGVSVLGSVDKIPNRSFPPAQFSGRSPFIEKPTSYLHASPVSGEVPLLRPAIEASSLPEQTCKDDGVASNLGRGLIIDTQETTGTLENHKRRRSVTTGVNGERDHSESSKRGRWAARKEKDSVASETGQKFSASAAVLPEKIRFKDLGGIQKTVGEILEIIYPLYHPQIYPWLGLQPMRGLLLHGPPGCGKTKLANAIAFETNLPFLKISAPEVVSGMSGESEAKVRALFQEALKLAPSIIFIDEIDVISIKRESAQREMERRLVTQLMTCMDELNQPLPPEDQDRSIRGKTIGHVLVIGATNRPEALDPALRRPGRFDREIGLGIPDEIARIQILTVLAKNLRLEGSFDFGEIAKCTPGFVGADLAALTKEAASVAIKRILASRVQCSSSTDDDPWWERPWTQEELKTLSITMSDFKEAVTKVQPSTKREGFSSIPDVTWEDVGSLNSIRDELDFFVARRIKHPEDYEALQLNMDSGFLLYGPPGCGKTLVAKAVANAAGANFIYIKGPELLNKYVGESERAVRQLFSRARTCAPCVLFFDEIDAMAPRRGSDGNAAAERVVNQLLIEMDGLEQRKGIFLLAATNRPDMIDPAMLRPGRLGKPLYVPLPDAQGRISILRTLTRRKPLDSDTDLVSIGQNECCEGLSGADLAALVNEACVAAIRERSWNIEAVAGSTQGALSNPLVICHRHFEEAFTKVHPSVSIKEISHYEDMPRKFSCIEVPKIRRLLKAEAHAPLE</sequence>
<protein>
    <submittedName>
        <fullName evidence="1">Uncharacterized protein</fullName>
    </submittedName>
</protein>
<organism evidence="1 2">
    <name type="scientific">Diphasiastrum complanatum</name>
    <name type="common">Issler's clubmoss</name>
    <name type="synonym">Lycopodium complanatum</name>
    <dbReference type="NCBI Taxonomy" id="34168"/>
    <lineage>
        <taxon>Eukaryota</taxon>
        <taxon>Viridiplantae</taxon>
        <taxon>Streptophyta</taxon>
        <taxon>Embryophyta</taxon>
        <taxon>Tracheophyta</taxon>
        <taxon>Lycopodiopsida</taxon>
        <taxon>Lycopodiales</taxon>
        <taxon>Lycopodiaceae</taxon>
        <taxon>Lycopodioideae</taxon>
        <taxon>Diphasiastrum</taxon>
    </lineage>
</organism>
<evidence type="ECO:0000313" key="1">
    <source>
        <dbReference type="EMBL" id="KAJ7535017.1"/>
    </source>
</evidence>
<reference evidence="2" key="1">
    <citation type="journal article" date="2024" name="Proc. Natl. Acad. Sci. U.S.A.">
        <title>Extraordinary preservation of gene collinearity over three hundred million years revealed in homosporous lycophytes.</title>
        <authorList>
            <person name="Li C."/>
            <person name="Wickell D."/>
            <person name="Kuo L.Y."/>
            <person name="Chen X."/>
            <person name="Nie B."/>
            <person name="Liao X."/>
            <person name="Peng D."/>
            <person name="Ji J."/>
            <person name="Jenkins J."/>
            <person name="Williams M."/>
            <person name="Shu S."/>
            <person name="Plott C."/>
            <person name="Barry K."/>
            <person name="Rajasekar S."/>
            <person name="Grimwood J."/>
            <person name="Han X."/>
            <person name="Sun S."/>
            <person name="Hou Z."/>
            <person name="He W."/>
            <person name="Dai G."/>
            <person name="Sun C."/>
            <person name="Schmutz J."/>
            <person name="Leebens-Mack J.H."/>
            <person name="Li F.W."/>
            <person name="Wang L."/>
        </authorList>
    </citation>
    <scope>NUCLEOTIDE SEQUENCE [LARGE SCALE GENOMIC DNA]</scope>
    <source>
        <strain evidence="2">cv. PW_Plant_1</strain>
    </source>
</reference>